<name>A0A9X3WT44_9BACI</name>
<dbReference type="PANTHER" id="PTHR48098">
    <property type="entry name" value="ENTEROCHELIN ESTERASE-RELATED"/>
    <property type="match status" value="1"/>
</dbReference>
<comment type="caution">
    <text evidence="1">The sequence shown here is derived from an EMBL/GenBank/DDBJ whole genome shotgun (WGS) entry which is preliminary data.</text>
</comment>
<dbReference type="Proteomes" id="UP001145050">
    <property type="component" value="Unassembled WGS sequence"/>
</dbReference>
<accession>A0A9X3WT44</accession>
<dbReference type="InterPro" id="IPR029058">
    <property type="entry name" value="AB_hydrolase_fold"/>
</dbReference>
<proteinExistence type="predicted"/>
<protein>
    <submittedName>
        <fullName evidence="1">Alpha/beta hydrolase-fold protein</fullName>
    </submittedName>
</protein>
<keyword evidence="2" id="KW-1185">Reference proteome</keyword>
<evidence type="ECO:0000313" key="1">
    <source>
        <dbReference type="EMBL" id="MDC3425472.1"/>
    </source>
</evidence>
<dbReference type="PANTHER" id="PTHR48098:SF3">
    <property type="entry name" value="IRON(III) ENTEROBACTIN ESTERASE"/>
    <property type="match status" value="1"/>
</dbReference>
<dbReference type="RefSeq" id="WP_272437281.1">
    <property type="nucleotide sequence ID" value="NZ_JAMQKB010000015.1"/>
</dbReference>
<sequence>MRRKGTMKEKEIESAYLQERITIRWYEPESFSDLYKYHICIMQDGNDYYQLGRVATFSDQLHQEDEIHHTVFVGIHYKDRYDRKDKYHPDGVKQSNYMHFLVKEVVPFLDDVLPTYQVGGSRALMGDSLGGTVALMTALKYPNTFGKVIMQSPYVDDKVLASVENANPIYSLDIYHTIGTEETEVETTGGNIQDFLAPNRTLHELLIQHHQFDYRYHELEGNHTWKFWQKDLKRALSTMFG</sequence>
<dbReference type="InterPro" id="IPR000801">
    <property type="entry name" value="Esterase-like"/>
</dbReference>
<dbReference type="SUPFAM" id="SSF53474">
    <property type="entry name" value="alpha/beta-Hydrolases"/>
    <property type="match status" value="1"/>
</dbReference>
<dbReference type="EMBL" id="JAMQKB010000015">
    <property type="protein sequence ID" value="MDC3425472.1"/>
    <property type="molecule type" value="Genomic_DNA"/>
</dbReference>
<dbReference type="Gene3D" id="3.40.50.1820">
    <property type="entry name" value="alpha/beta hydrolase"/>
    <property type="match status" value="1"/>
</dbReference>
<dbReference type="Pfam" id="PF00756">
    <property type="entry name" value="Esterase"/>
    <property type="match status" value="1"/>
</dbReference>
<dbReference type="InterPro" id="IPR050583">
    <property type="entry name" value="Mycobacterial_A85_antigen"/>
</dbReference>
<gene>
    <name evidence="1" type="ORF">NC797_13270</name>
</gene>
<reference evidence="1" key="1">
    <citation type="submission" date="2022-06" db="EMBL/GenBank/DDBJ databases">
        <title>Aquibacillus sp. a new bacterium isolated from soil saline samples.</title>
        <authorList>
            <person name="Galisteo C."/>
            <person name="De La Haba R."/>
            <person name="Sanchez-Porro C."/>
            <person name="Ventosa A."/>
        </authorList>
    </citation>
    <scope>NUCLEOTIDE SEQUENCE</scope>
    <source>
        <strain evidence="1">3ASR75-11</strain>
    </source>
</reference>
<organism evidence="1 2">
    <name type="scientific">Terrihalobacillus insolitus</name>
    <dbReference type="NCBI Taxonomy" id="2950438"/>
    <lineage>
        <taxon>Bacteria</taxon>
        <taxon>Bacillati</taxon>
        <taxon>Bacillota</taxon>
        <taxon>Bacilli</taxon>
        <taxon>Bacillales</taxon>
        <taxon>Bacillaceae</taxon>
        <taxon>Terrihalobacillus</taxon>
    </lineage>
</organism>
<evidence type="ECO:0000313" key="2">
    <source>
        <dbReference type="Proteomes" id="UP001145050"/>
    </source>
</evidence>
<dbReference type="AlphaFoldDB" id="A0A9X3WT44"/>
<keyword evidence="1" id="KW-0378">Hydrolase</keyword>
<dbReference type="GO" id="GO:0016787">
    <property type="term" value="F:hydrolase activity"/>
    <property type="evidence" value="ECO:0007669"/>
    <property type="project" value="UniProtKB-KW"/>
</dbReference>